<keyword evidence="3" id="KW-1185">Reference proteome</keyword>
<feature type="region of interest" description="Disordered" evidence="1">
    <location>
        <begin position="1461"/>
        <end position="1521"/>
    </location>
</feature>
<feature type="region of interest" description="Disordered" evidence="1">
    <location>
        <begin position="912"/>
        <end position="933"/>
    </location>
</feature>
<dbReference type="eggNOG" id="ENOG5032W3H">
    <property type="taxonomic scope" value="Bacteria"/>
</dbReference>
<organism evidence="2 3">
    <name type="scientific">Plesiocystis pacifica SIR-1</name>
    <dbReference type="NCBI Taxonomy" id="391625"/>
    <lineage>
        <taxon>Bacteria</taxon>
        <taxon>Pseudomonadati</taxon>
        <taxon>Myxococcota</taxon>
        <taxon>Polyangia</taxon>
        <taxon>Nannocystales</taxon>
        <taxon>Nannocystaceae</taxon>
        <taxon>Plesiocystis</taxon>
    </lineage>
</organism>
<protein>
    <submittedName>
        <fullName evidence="2">Uncharacterized protein</fullName>
    </submittedName>
</protein>
<feature type="compositionally biased region" description="Basic residues" evidence="1">
    <location>
        <begin position="785"/>
        <end position="795"/>
    </location>
</feature>
<proteinExistence type="predicted"/>
<gene>
    <name evidence="2" type="ORF">PPSIR1_39535</name>
</gene>
<accession>A6FY37</accession>
<feature type="region of interest" description="Disordered" evidence="1">
    <location>
        <begin position="775"/>
        <end position="802"/>
    </location>
</feature>
<dbReference type="Proteomes" id="UP000005801">
    <property type="component" value="Unassembled WGS sequence"/>
</dbReference>
<evidence type="ECO:0000313" key="3">
    <source>
        <dbReference type="Proteomes" id="UP000005801"/>
    </source>
</evidence>
<dbReference type="EMBL" id="ABCS01000003">
    <property type="protein sequence ID" value="EDM81416.1"/>
    <property type="molecule type" value="Genomic_DNA"/>
</dbReference>
<reference evidence="2 3" key="1">
    <citation type="submission" date="2007-06" db="EMBL/GenBank/DDBJ databases">
        <authorList>
            <person name="Shimkets L."/>
            <person name="Ferriera S."/>
            <person name="Johnson J."/>
            <person name="Kravitz S."/>
            <person name="Beeson K."/>
            <person name="Sutton G."/>
            <person name="Rogers Y.-H."/>
            <person name="Friedman R."/>
            <person name="Frazier M."/>
            <person name="Venter J.C."/>
        </authorList>
    </citation>
    <scope>NUCLEOTIDE SEQUENCE [LARGE SCALE GENOMIC DNA]</scope>
    <source>
        <strain evidence="2 3">SIR-1</strain>
    </source>
</reference>
<dbReference type="STRING" id="391625.PPSIR1_39535"/>
<evidence type="ECO:0000256" key="1">
    <source>
        <dbReference type="SAM" id="MobiDB-lite"/>
    </source>
</evidence>
<evidence type="ECO:0000313" key="2">
    <source>
        <dbReference type="EMBL" id="EDM81416.1"/>
    </source>
</evidence>
<feature type="compositionally biased region" description="Basic and acidic residues" evidence="1">
    <location>
        <begin position="1468"/>
        <end position="1480"/>
    </location>
</feature>
<sequence length="1664" mass="184162">MAALDALMSELRADGALDSTGQFTLDREQARSKMQKFQLADARRYVLELVQAAVLRGATHIAFDIDADDMRLSFDGQPFTAAEVDDLYGSLFNDEQGRAVEGVRQLALGLNAALGLAPKYIQLDSGGVAVTMRPGQEDAISERGAALDGTTVHVRQRLSSRVVLDFFRKFAGRLEETRYLRERCLHAAPTITVGGKLISAAGETGASASLTRWAPKSLAEVEFTGAGFRGRIAIVDDPDVATLRLVKSGVWIDLRRLPQCGTHLVAYAESEALRKDVSQAAIVQDQACVDIVDALWRARWRAWAAALERHAAVPKRSNHIRQLVRTQLLDHSSLDNITGDPVALALCEQVVFVDCRQGGGPKREVSLAQLIALVEADETPEFAVQRFTEIAREGAPIVELTQSEATRLRRLLGSLRDRTRDLHRLEQRLHGYALFKSRSAEAVVPTRQGMLVRHDFELSTDRGAVRGQLAVDSDLFTAPERDHPLRAWFLAEGCQLGRTEFDVAIPNLWLAVEAEFTPTWTYDGPELDAVFCEVIARSLAQLGGLLRMLHARAGNQDQRAAARGLLKRWLSLMLVPGRLQRVFEIIGADESDAEAWALPRATLVPELSLEALAHPERVSPSDQVQPADLVSILDLPLFLDFENNRLSVRALAFLLERDGELRYLPWRTTIEPLQALPGVLRLGVDDLAMVKVLFGADKVRSWADDLARRRAKREHMAKEPQGFGAALEHYVESLRAQGVEAPPFTRKLPGPRDGFIALAVDPRFDFSAPGEWDEAIERDESDARKSKKHRKRKSKKPDSPSIKELADTLDESWVEVLHERRPLCDFPLRLGLPLLIAYVEDPALAPTPSWDEVERETEAFVELRLALRAQGLALFDQVVAAYTPERIPSRTTRDWLAKYFLVAAAMELHERARGRKRGKRRKDRGKDEPQAAGTPVFDRVRELAIFPTVDRRMVSFADVQADLAAQLADKPKRTPELYLVSDEHPWASLREPSILRLDDQQREALELMLEHARSGPEPTFIDGSERIRLAYLNSEIEGLPPMTEVALDPESVWASAPMSDARCEAVVGLSRTRRKGMHIVVGTAGKRVSEVGHDFALPLDAVILDKDLPLLSATEVDVRSKRFRNHLRRIRRSAPGLILILCQRLQDSPAARTPQARGVVLAHLDDELRQGNERREARERALSACMRLPLFTDLFGRVWSLAELVDFVGGEGKRVDVLDIKKGRDPAVEFAWARVMAITDDQIDAEALGWLVLVLTGAEREVVARVLEPKTLKLDHEQLREQILARARAPKVTVPKKLDAVSIVNRKAQASGGLDCTLWLPLDCSPFEAAADAQLRVIFTRGKTPVVQWKLVPFLPCRAVVTGAAEGGSITLDGRSQASLERQVAVLYESLLAKARGNKLPRAQQDLALEYLVFVQDALTKLSPDDEQYGRMRKRLTKLSAGIDELIPASLRLSLERIHAPPQSPAEAKNETAAKVEVKAAAKAPEPEPTPEPESAPPEHGELFGGAGSTPAKLEAKPESPAYANGSERLLAALEEGLRWTWEVHGENVLTFNALRDIRLGPSERPAEQRIAETDARGIVVNSLHPIVQRLLAVDLAEPLDAVDLTFLITAIYSLMNRFASAIEDAHEEAYLGRLAETLAVGARIQGNQVVDVGHGGRGVVHDG</sequence>
<name>A6FY37_9BACT</name>
<feature type="compositionally biased region" description="Basic residues" evidence="1">
    <location>
        <begin position="912"/>
        <end position="923"/>
    </location>
</feature>
<comment type="caution">
    <text evidence="2">The sequence shown here is derived from an EMBL/GenBank/DDBJ whole genome shotgun (WGS) entry which is preliminary data.</text>
</comment>
<feature type="compositionally biased region" description="Pro residues" evidence="1">
    <location>
        <begin position="1487"/>
        <end position="1496"/>
    </location>
</feature>
<dbReference type="RefSeq" id="WP_006969386.1">
    <property type="nucleotide sequence ID" value="NZ_ABCS01000003.1"/>
</dbReference>
<dbReference type="OrthoDB" id="5476690at2"/>